<evidence type="ECO:0000313" key="2">
    <source>
        <dbReference type="EMBL" id="KAJ4430310.1"/>
    </source>
</evidence>
<name>A0ABQ8S910_PERAM</name>
<dbReference type="PANTHER" id="PTHR47027">
    <property type="entry name" value="REVERSE TRANSCRIPTASE DOMAIN-CONTAINING PROTEIN"/>
    <property type="match status" value="1"/>
</dbReference>
<keyword evidence="3" id="KW-1185">Reference proteome</keyword>
<keyword evidence="1" id="KW-1133">Transmembrane helix</keyword>
<protein>
    <submittedName>
        <fullName evidence="2">Uncharacterized protein</fullName>
    </submittedName>
</protein>
<organism evidence="2 3">
    <name type="scientific">Periplaneta americana</name>
    <name type="common">American cockroach</name>
    <name type="synonym">Blatta americana</name>
    <dbReference type="NCBI Taxonomy" id="6978"/>
    <lineage>
        <taxon>Eukaryota</taxon>
        <taxon>Metazoa</taxon>
        <taxon>Ecdysozoa</taxon>
        <taxon>Arthropoda</taxon>
        <taxon>Hexapoda</taxon>
        <taxon>Insecta</taxon>
        <taxon>Pterygota</taxon>
        <taxon>Neoptera</taxon>
        <taxon>Polyneoptera</taxon>
        <taxon>Dictyoptera</taxon>
        <taxon>Blattodea</taxon>
        <taxon>Blattoidea</taxon>
        <taxon>Blattidae</taxon>
        <taxon>Blattinae</taxon>
        <taxon>Periplaneta</taxon>
    </lineage>
</organism>
<evidence type="ECO:0000313" key="3">
    <source>
        <dbReference type="Proteomes" id="UP001148838"/>
    </source>
</evidence>
<gene>
    <name evidence="2" type="ORF">ANN_22523</name>
</gene>
<dbReference type="PANTHER" id="PTHR47027:SF20">
    <property type="entry name" value="REVERSE TRANSCRIPTASE-LIKE PROTEIN WITH RNA-DIRECTED DNA POLYMERASE DOMAIN"/>
    <property type="match status" value="1"/>
</dbReference>
<comment type="caution">
    <text evidence="2">The sequence shown here is derived from an EMBL/GenBank/DDBJ whole genome shotgun (WGS) entry which is preliminary data.</text>
</comment>
<proteinExistence type="predicted"/>
<keyword evidence="1" id="KW-0812">Transmembrane</keyword>
<sequence length="318" mass="36812">MNTKNADHPPKARAKNVYEYGPKCLKLMKRTVINIRPDTTMTIPALRYGSETWTFTATQKRRIELKQKKCNCYVPWVATQYLIKLMASHHIYGAGDECWHAEQCVEGIGTSSRCVPCDQRFTYRKFISVVSVKNYVVSVKCVVSVKKYVVSVKCAVLTSSLILSFLILSLLVFPTVLLRYFISTAVNLLRCLSKSEIHITLHDDRNEKGHYELEHGKNNLRSKICLYNKPVEQVSCFKYLGYHLSYEQEKDISTKLNYFNYATDIINNIFRPSLVQNHTRIKVYKILTRPVLIYGSEASTIRKCDEHRMTANEMEILR</sequence>
<keyword evidence="1" id="KW-0472">Membrane</keyword>
<accession>A0ABQ8S910</accession>
<dbReference type="Proteomes" id="UP001148838">
    <property type="component" value="Unassembled WGS sequence"/>
</dbReference>
<feature type="transmembrane region" description="Helical" evidence="1">
    <location>
        <begin position="161"/>
        <end position="182"/>
    </location>
</feature>
<reference evidence="2 3" key="1">
    <citation type="journal article" date="2022" name="Allergy">
        <title>Genome assembly and annotation of Periplaneta americana reveal a comprehensive cockroach allergen profile.</title>
        <authorList>
            <person name="Wang L."/>
            <person name="Xiong Q."/>
            <person name="Saelim N."/>
            <person name="Wang L."/>
            <person name="Nong W."/>
            <person name="Wan A.T."/>
            <person name="Shi M."/>
            <person name="Liu X."/>
            <person name="Cao Q."/>
            <person name="Hui J.H.L."/>
            <person name="Sookrung N."/>
            <person name="Leung T.F."/>
            <person name="Tungtrongchitr A."/>
            <person name="Tsui S.K.W."/>
        </authorList>
    </citation>
    <scope>NUCLEOTIDE SEQUENCE [LARGE SCALE GENOMIC DNA]</scope>
    <source>
        <strain evidence="2">PWHHKU_190912</strain>
    </source>
</reference>
<evidence type="ECO:0000256" key="1">
    <source>
        <dbReference type="SAM" id="Phobius"/>
    </source>
</evidence>
<dbReference type="EMBL" id="JAJSOF020000033">
    <property type="protein sequence ID" value="KAJ4430310.1"/>
    <property type="molecule type" value="Genomic_DNA"/>
</dbReference>